<comment type="function">
    <text evidence="6">May have a photoreceptor function.</text>
</comment>
<evidence type="ECO:0000313" key="8">
    <source>
        <dbReference type="EMBL" id="KAK4536462.1"/>
    </source>
</evidence>
<comment type="similarity">
    <text evidence="1 6">Belongs to the DNA photolyase class-1 family.</text>
</comment>
<dbReference type="Pfam" id="PF00875">
    <property type="entry name" value="DNA_photolyase"/>
    <property type="match status" value="1"/>
</dbReference>
<dbReference type="AlphaFoldDB" id="A0AAV9IVU9"/>
<dbReference type="Gene3D" id="1.25.40.80">
    <property type="match status" value="1"/>
</dbReference>
<dbReference type="Proteomes" id="UP001301350">
    <property type="component" value="Unassembled WGS sequence"/>
</dbReference>
<dbReference type="InterPro" id="IPR014133">
    <property type="entry name" value="Cry_DASH"/>
</dbReference>
<gene>
    <name evidence="8" type="ORF">CDCA_CDCA08G2487</name>
</gene>
<dbReference type="Gene3D" id="3.40.50.620">
    <property type="entry name" value="HUPs"/>
    <property type="match status" value="1"/>
</dbReference>
<sequence length="695" mass="79783">MFLRAWPVQTRLGGRVLSRSWCSFTSPTVGDRSQRRRWWGWRRPVALAARRLSVRMEFDGLQLEAGFPRNEPEPEFRHEGEFVSTTYADSLVKPVPRAQMPAQLDGTALMWFRNDLRVHDNEALLLGNRGTALLCVYVFDERQFYAKSRLGGYPRIGPHRAYYIRECVEALRDSLRAHNNELYIEVGLPEEVIPRLATRYGVRHLVFSKEVTCEEVATENAVVRAVQQATAAANAPPVQFHAVWTSTLVHWEDLPFHVPNLHGGQAPSHGDEAQRPARRPLPSVFTGFRKGVEAAADWHVRPPLKCPERLTLFPLEAIEGGVMDWAGQLPPEYPNEAVREWGDTQRKLLIERPYPDPRSCFDFHGGEEQALKRVEQWIWVKDMLPMYKQVRDDLDGGDSSSKFATFLAHGCLSPRYAYAEVRRYEQQNGASQSSYWLLFELLWRDFFRYTALVQGNRLFQKRGMQFADPPTSSAASSSSAVIERQPDLTPAAALKAWCDGSTGIPLIDAAMRELRLTGYTSNRSRQIVASFLVKDLGVDWRLGAEWFEAQLIDYDPCSNWGNWSYVAGVGNDPRGAYRYFHPLKQAYEHDNEGLFVKGWLPQLLWIYPQYLHTPWNWDEAMQKRVGVTLGKDYPHPIVRLREPAHRPKPPDTPYLEQIDADIGEQPPIDLEVPAHWVTPMNEHLRKWDFKPSEPE</sequence>
<keyword evidence="3 5" id="KW-0274">FAD</keyword>
<feature type="binding site" evidence="5">
    <location>
        <begin position="440"/>
        <end position="447"/>
    </location>
    <ligand>
        <name>FAD</name>
        <dbReference type="ChEBI" id="CHEBI:57692"/>
    </ligand>
</feature>
<evidence type="ECO:0000256" key="3">
    <source>
        <dbReference type="ARBA" id="ARBA00022827"/>
    </source>
</evidence>
<dbReference type="Gene3D" id="1.10.579.10">
    <property type="entry name" value="DNA Cyclobutane Dipyrimidine Photolyase, subunit A, domain 3"/>
    <property type="match status" value="1"/>
</dbReference>
<feature type="binding site" evidence="5">
    <location>
        <position position="387"/>
    </location>
    <ligand>
        <name>FAD</name>
        <dbReference type="ChEBI" id="CHEBI:57692"/>
    </ligand>
</feature>
<dbReference type="SUPFAM" id="SSF52425">
    <property type="entry name" value="Cryptochrome/photolyase, N-terminal domain"/>
    <property type="match status" value="1"/>
</dbReference>
<dbReference type="InterPro" id="IPR002081">
    <property type="entry name" value="Cryptochrome/DNA_photolyase_1"/>
</dbReference>
<name>A0AAV9IVU9_CYACA</name>
<comment type="caution">
    <text evidence="8">The sequence shown here is derived from an EMBL/GenBank/DDBJ whole genome shotgun (WGS) entry which is preliminary data.</text>
</comment>
<accession>A0AAV9IVU9</accession>
<feature type="binding site" evidence="5">
    <location>
        <begin position="553"/>
        <end position="555"/>
    </location>
    <ligand>
        <name>FAD</name>
        <dbReference type="ChEBI" id="CHEBI:57692"/>
    </ligand>
</feature>
<dbReference type="PRINTS" id="PR00147">
    <property type="entry name" value="DNAPHOTLYASE"/>
</dbReference>
<keyword evidence="2 5" id="KW-0285">Flavoprotein</keyword>
<evidence type="ECO:0000256" key="6">
    <source>
        <dbReference type="RuleBase" id="RU367151"/>
    </source>
</evidence>
<dbReference type="PANTHER" id="PTHR11455:SF22">
    <property type="entry name" value="CRYPTOCHROME DASH"/>
    <property type="match status" value="1"/>
</dbReference>
<organism evidence="8 9">
    <name type="scientific">Cyanidium caldarium</name>
    <name type="common">Red alga</name>
    <dbReference type="NCBI Taxonomy" id="2771"/>
    <lineage>
        <taxon>Eukaryota</taxon>
        <taxon>Rhodophyta</taxon>
        <taxon>Bangiophyceae</taxon>
        <taxon>Cyanidiales</taxon>
        <taxon>Cyanidiaceae</taxon>
        <taxon>Cyanidium</taxon>
    </lineage>
</organism>
<keyword evidence="9" id="KW-1185">Reference proteome</keyword>
<dbReference type="SUPFAM" id="SSF48173">
    <property type="entry name" value="Cryptochrome/photolyase FAD-binding domain"/>
    <property type="match status" value="1"/>
</dbReference>
<dbReference type="InterPro" id="IPR036134">
    <property type="entry name" value="Crypto/Photolyase_FAD-like_sf"/>
</dbReference>
<dbReference type="InterPro" id="IPR018394">
    <property type="entry name" value="DNA_photolyase_1_CS_C"/>
</dbReference>
<dbReference type="InterPro" id="IPR006050">
    <property type="entry name" value="DNA_photolyase_N"/>
</dbReference>
<proteinExistence type="inferred from homology"/>
<feature type="domain" description="Photolyase/cryptochrome alpha/beta" evidence="7">
    <location>
        <begin position="106"/>
        <end position="248"/>
    </location>
</feature>
<dbReference type="PANTHER" id="PTHR11455">
    <property type="entry name" value="CRYPTOCHROME"/>
    <property type="match status" value="1"/>
</dbReference>
<dbReference type="NCBIfam" id="TIGR02765">
    <property type="entry name" value="crypto_DASH"/>
    <property type="match status" value="1"/>
</dbReference>
<protein>
    <recommendedName>
        <fullName evidence="6">Cryptochrome DASH</fullName>
    </recommendedName>
</protein>
<reference evidence="8 9" key="1">
    <citation type="submission" date="2022-07" db="EMBL/GenBank/DDBJ databases">
        <title>Genome-wide signatures of adaptation to extreme environments.</title>
        <authorList>
            <person name="Cho C.H."/>
            <person name="Yoon H.S."/>
        </authorList>
    </citation>
    <scope>NUCLEOTIDE SEQUENCE [LARGE SCALE GENOMIC DNA]</scope>
    <source>
        <strain evidence="8 9">DBV 063 E5</strain>
    </source>
</reference>
<dbReference type="EMBL" id="JANCYW010000008">
    <property type="protein sequence ID" value="KAK4536462.1"/>
    <property type="molecule type" value="Genomic_DNA"/>
</dbReference>
<dbReference type="GO" id="GO:0000719">
    <property type="term" value="P:photoreactive repair"/>
    <property type="evidence" value="ECO:0007669"/>
    <property type="project" value="TreeGrafter"/>
</dbReference>
<keyword evidence="4 6" id="KW-0157">Chromophore</keyword>
<dbReference type="InterPro" id="IPR014729">
    <property type="entry name" value="Rossmann-like_a/b/a_fold"/>
</dbReference>
<evidence type="ECO:0000256" key="4">
    <source>
        <dbReference type="ARBA" id="ARBA00022991"/>
    </source>
</evidence>
<evidence type="ECO:0000256" key="1">
    <source>
        <dbReference type="ARBA" id="ARBA00005862"/>
    </source>
</evidence>
<dbReference type="PROSITE" id="PS51645">
    <property type="entry name" value="PHR_CRY_ALPHA_BETA"/>
    <property type="match status" value="1"/>
</dbReference>
<dbReference type="InterPro" id="IPR036155">
    <property type="entry name" value="Crypto/Photolyase_N_sf"/>
</dbReference>
<dbReference type="GO" id="GO:0003904">
    <property type="term" value="F:deoxyribodipyrimidine photo-lyase activity"/>
    <property type="evidence" value="ECO:0007669"/>
    <property type="project" value="TreeGrafter"/>
</dbReference>
<dbReference type="PROSITE" id="PS00394">
    <property type="entry name" value="DNA_PHOTOLYASES_1_1"/>
    <property type="match status" value="1"/>
</dbReference>
<dbReference type="InterPro" id="IPR005101">
    <property type="entry name" value="Cryptochr/Photolyase_FAD-bd"/>
</dbReference>
<evidence type="ECO:0000259" key="7">
    <source>
        <dbReference type="PROSITE" id="PS51645"/>
    </source>
</evidence>
<dbReference type="GO" id="GO:0071949">
    <property type="term" value="F:FAD binding"/>
    <property type="evidence" value="ECO:0007669"/>
    <property type="project" value="TreeGrafter"/>
</dbReference>
<evidence type="ECO:0000256" key="2">
    <source>
        <dbReference type="ARBA" id="ARBA00022630"/>
    </source>
</evidence>
<dbReference type="Pfam" id="PF03441">
    <property type="entry name" value="FAD_binding_7"/>
    <property type="match status" value="1"/>
</dbReference>
<comment type="cofactor">
    <cofactor evidence="6">
        <name>(6R)-5,10-methylene-5,6,7,8-tetrahydrofolate</name>
        <dbReference type="ChEBI" id="CHEBI:15636"/>
    </cofactor>
    <text evidence="6">Binds 1 5,10-methenyltetrahydrofolate (MTHF) per subunit.</text>
</comment>
<comment type="cofactor">
    <cofactor evidence="5 6">
        <name>FAD</name>
        <dbReference type="ChEBI" id="CHEBI:57692"/>
    </cofactor>
    <text evidence="5 6">Binds 1 FAD per subunit.</text>
</comment>
<dbReference type="GO" id="GO:0003677">
    <property type="term" value="F:DNA binding"/>
    <property type="evidence" value="ECO:0007669"/>
    <property type="project" value="TreeGrafter"/>
</dbReference>
<evidence type="ECO:0000313" key="9">
    <source>
        <dbReference type="Proteomes" id="UP001301350"/>
    </source>
</evidence>
<evidence type="ECO:0000256" key="5">
    <source>
        <dbReference type="PIRSR" id="PIRSR602081-1"/>
    </source>
</evidence>